<gene>
    <name evidence="3" type="ORF">PLOB_00013207</name>
</gene>
<dbReference type="Proteomes" id="UP001159405">
    <property type="component" value="Unassembled WGS sequence"/>
</dbReference>
<dbReference type="EMBL" id="CALNXK010000176">
    <property type="protein sequence ID" value="CAH3172772.1"/>
    <property type="molecule type" value="Genomic_DNA"/>
</dbReference>
<evidence type="ECO:0000313" key="3">
    <source>
        <dbReference type="EMBL" id="CAH3172772.1"/>
    </source>
</evidence>
<protein>
    <submittedName>
        <fullName evidence="3">Uncharacterized protein</fullName>
    </submittedName>
</protein>
<comment type="caution">
    <text evidence="3">The sequence shown here is derived from an EMBL/GenBank/DDBJ whole genome shotgun (WGS) entry which is preliminary data.</text>
</comment>
<evidence type="ECO:0000313" key="4">
    <source>
        <dbReference type="Proteomes" id="UP001159405"/>
    </source>
</evidence>
<proteinExistence type="predicted"/>
<evidence type="ECO:0000256" key="2">
    <source>
        <dbReference type="SAM" id="MobiDB-lite"/>
    </source>
</evidence>
<keyword evidence="4" id="KW-1185">Reference proteome</keyword>
<feature type="coiled-coil region" evidence="1">
    <location>
        <begin position="20"/>
        <end position="47"/>
    </location>
</feature>
<accession>A0ABN8R0D8</accession>
<keyword evidence="1" id="KW-0175">Coiled coil</keyword>
<sequence length="299" mass="34910">MADAKGIIPPDSAEDCLVLVEELIRTNRNLAAENEKLRQEHEKSSKSQAEILQRIENRLHEREFIPRGGWRSNPRRRSARNSTAVSAACRRSLRKIYKVLCRKEDFNGFYLDEDSENNGGIIERVIAQALHEHGGQERCPWTRVIMEAALQRYFLSLYETRRLKSGSKYEEHKRVTRKSGCQREKLTRRTSALELVKWTDHHEKGRAAEVLVMDAMSSEDSCYEDDENGNAKVAKYAVRKLPWKSRAMKKIKKKLDKAYRKRLSKRAKERIVDRIEAEELSERQPPNEFPEWALNDIES</sequence>
<evidence type="ECO:0000256" key="1">
    <source>
        <dbReference type="SAM" id="Coils"/>
    </source>
</evidence>
<name>A0ABN8R0D8_9CNID</name>
<feature type="region of interest" description="Disordered" evidence="2">
    <location>
        <begin position="278"/>
        <end position="299"/>
    </location>
</feature>
<reference evidence="3 4" key="1">
    <citation type="submission" date="2022-05" db="EMBL/GenBank/DDBJ databases">
        <authorList>
            <consortium name="Genoscope - CEA"/>
            <person name="William W."/>
        </authorList>
    </citation>
    <scope>NUCLEOTIDE SEQUENCE [LARGE SCALE GENOMIC DNA]</scope>
</reference>
<organism evidence="3 4">
    <name type="scientific">Porites lobata</name>
    <dbReference type="NCBI Taxonomy" id="104759"/>
    <lineage>
        <taxon>Eukaryota</taxon>
        <taxon>Metazoa</taxon>
        <taxon>Cnidaria</taxon>
        <taxon>Anthozoa</taxon>
        <taxon>Hexacorallia</taxon>
        <taxon>Scleractinia</taxon>
        <taxon>Fungiina</taxon>
        <taxon>Poritidae</taxon>
        <taxon>Porites</taxon>
    </lineage>
</organism>